<organism evidence="1 2">
    <name type="scientific">Talaromyces pinophilus</name>
    <name type="common">Penicillium pinophilum</name>
    <dbReference type="NCBI Taxonomy" id="128442"/>
    <lineage>
        <taxon>Eukaryota</taxon>
        <taxon>Fungi</taxon>
        <taxon>Dikarya</taxon>
        <taxon>Ascomycota</taxon>
        <taxon>Pezizomycotina</taxon>
        <taxon>Eurotiomycetes</taxon>
        <taxon>Eurotiomycetidae</taxon>
        <taxon>Eurotiales</taxon>
        <taxon>Trichocomaceae</taxon>
        <taxon>Talaromyces</taxon>
        <taxon>Talaromyces sect. Talaromyces</taxon>
    </lineage>
</organism>
<evidence type="ECO:0000313" key="1">
    <source>
        <dbReference type="EMBL" id="GAM40990.1"/>
    </source>
</evidence>
<dbReference type="EMBL" id="DF933837">
    <property type="protein sequence ID" value="GAM40990.1"/>
    <property type="molecule type" value="Genomic_DNA"/>
</dbReference>
<name>A0A6V8HH55_TALPI</name>
<accession>A0A6V8HH55</accession>
<protein>
    <submittedName>
        <fullName evidence="1">Uncharacterized protein</fullName>
    </submittedName>
</protein>
<sequence>MPKLHLDRDPVTLQEGSHIAAQVGDKMLRPDTMEYISGDVDHITIYRSPSSSLQLNCTRDVEFLPGEQVVLQQLDPVSYAAIGLRSGKEVEFKE</sequence>
<gene>
    <name evidence="1" type="ORF">TCE0_041r13763</name>
</gene>
<reference evidence="2" key="1">
    <citation type="journal article" date="2015" name="Genome Announc.">
        <title>Draft genome sequence of Talaromyces cellulolyticus strain Y-94, a source of lignocellulosic biomass-degrading enzymes.</title>
        <authorList>
            <person name="Fujii T."/>
            <person name="Koike H."/>
            <person name="Sawayama S."/>
            <person name="Yano S."/>
            <person name="Inoue H."/>
        </authorList>
    </citation>
    <scope>NUCLEOTIDE SEQUENCE [LARGE SCALE GENOMIC DNA]</scope>
    <source>
        <strain evidence="2">Y-94</strain>
    </source>
</reference>
<evidence type="ECO:0000313" key="2">
    <source>
        <dbReference type="Proteomes" id="UP000053095"/>
    </source>
</evidence>
<dbReference type="AlphaFoldDB" id="A0A6V8HH55"/>
<keyword evidence="2" id="KW-1185">Reference proteome</keyword>
<comment type="caution">
    <text evidence="1">The sequence shown here is derived from an EMBL/GenBank/DDBJ whole genome shotgun (WGS) entry which is preliminary data.</text>
</comment>
<proteinExistence type="predicted"/>
<dbReference type="Proteomes" id="UP000053095">
    <property type="component" value="Unassembled WGS sequence"/>
</dbReference>